<dbReference type="Proteomes" id="UP000055048">
    <property type="component" value="Unassembled WGS sequence"/>
</dbReference>
<protein>
    <submittedName>
        <fullName evidence="1">Uncharacterized protein</fullName>
    </submittedName>
</protein>
<dbReference type="OrthoDB" id="10462595at2759"/>
<reference evidence="1 2" key="1">
    <citation type="submission" date="2015-01" db="EMBL/GenBank/DDBJ databases">
        <title>Evolution of Trichinella species and genotypes.</title>
        <authorList>
            <person name="Korhonen P.K."/>
            <person name="Edoardo P."/>
            <person name="Giuseppe L.R."/>
            <person name="Gasser R.B."/>
        </authorList>
    </citation>
    <scope>NUCLEOTIDE SEQUENCE [LARGE SCALE GENOMIC DNA]</scope>
    <source>
        <strain evidence="1">ISS417</strain>
    </source>
</reference>
<sequence length="62" mass="7072">MPNVSTPENISYCLRKCSKAANTNAKLEESSKNYLLTNYDDSGLFSTLKLIKHWAISEYVRN</sequence>
<dbReference type="AlphaFoldDB" id="A0A0V0UDK0"/>
<evidence type="ECO:0000313" key="1">
    <source>
        <dbReference type="EMBL" id="KRX49572.1"/>
    </source>
</evidence>
<comment type="caution">
    <text evidence="1">The sequence shown here is derived from an EMBL/GenBank/DDBJ whole genome shotgun (WGS) entry which is preliminary data.</text>
</comment>
<gene>
    <name evidence="1" type="ORF">T05_500</name>
</gene>
<evidence type="ECO:0000313" key="2">
    <source>
        <dbReference type="Proteomes" id="UP000055048"/>
    </source>
</evidence>
<dbReference type="EMBL" id="JYDJ01000015">
    <property type="protein sequence ID" value="KRX49572.1"/>
    <property type="molecule type" value="Genomic_DNA"/>
</dbReference>
<accession>A0A0V0UDK0</accession>
<organism evidence="1 2">
    <name type="scientific">Trichinella murrelli</name>
    <dbReference type="NCBI Taxonomy" id="144512"/>
    <lineage>
        <taxon>Eukaryota</taxon>
        <taxon>Metazoa</taxon>
        <taxon>Ecdysozoa</taxon>
        <taxon>Nematoda</taxon>
        <taxon>Enoplea</taxon>
        <taxon>Dorylaimia</taxon>
        <taxon>Trichinellida</taxon>
        <taxon>Trichinellidae</taxon>
        <taxon>Trichinella</taxon>
    </lineage>
</organism>
<keyword evidence="2" id="KW-1185">Reference proteome</keyword>
<proteinExistence type="predicted"/>
<name>A0A0V0UDK0_9BILA</name>